<dbReference type="SMART" id="SM00091">
    <property type="entry name" value="PAS"/>
    <property type="match status" value="1"/>
</dbReference>
<dbReference type="InterPro" id="IPR036097">
    <property type="entry name" value="HisK_dim/P_sf"/>
</dbReference>
<evidence type="ECO:0000313" key="6">
    <source>
        <dbReference type="EMBL" id="SDU20373.1"/>
    </source>
</evidence>
<dbReference type="CDD" id="cd00075">
    <property type="entry name" value="HATPase"/>
    <property type="match status" value="1"/>
</dbReference>
<keyword evidence="3" id="KW-0597">Phosphoprotein</keyword>
<dbReference type="SUPFAM" id="SSF55785">
    <property type="entry name" value="PYP-like sensor domain (PAS domain)"/>
    <property type="match status" value="1"/>
</dbReference>
<protein>
    <recommendedName>
        <fullName evidence="2">histidine kinase</fullName>
        <ecNumber evidence="2">2.7.13.3</ecNumber>
    </recommendedName>
</protein>
<dbReference type="FunFam" id="1.10.287.130:FF:000057">
    <property type="entry name" value="Type IV pilus sensor protein PilS"/>
    <property type="match status" value="1"/>
</dbReference>
<evidence type="ECO:0000259" key="5">
    <source>
        <dbReference type="PROSITE" id="PS50109"/>
    </source>
</evidence>
<dbReference type="Gene3D" id="1.10.287.130">
    <property type="match status" value="1"/>
</dbReference>
<comment type="catalytic activity">
    <reaction evidence="1">
        <text>ATP + protein L-histidine = ADP + protein N-phospho-L-histidine.</text>
        <dbReference type="EC" id="2.7.13.3"/>
    </reaction>
</comment>
<proteinExistence type="predicted"/>
<dbReference type="Pfam" id="PF00512">
    <property type="entry name" value="HisKA"/>
    <property type="match status" value="1"/>
</dbReference>
<dbReference type="SMART" id="SM00388">
    <property type="entry name" value="HisKA"/>
    <property type="match status" value="1"/>
</dbReference>
<reference evidence="7" key="1">
    <citation type="submission" date="2016-10" db="EMBL/GenBank/DDBJ databases">
        <authorList>
            <person name="Varghese N."/>
            <person name="Submissions S."/>
        </authorList>
    </citation>
    <scope>NUCLEOTIDE SEQUENCE [LARGE SCALE GENOMIC DNA]</scope>
    <source>
        <strain evidence="7">CCTCC 2012022</strain>
    </source>
</reference>
<keyword evidence="4" id="KW-1133">Transmembrane helix</keyword>
<feature type="transmembrane region" description="Helical" evidence="4">
    <location>
        <begin position="94"/>
        <end position="112"/>
    </location>
</feature>
<evidence type="ECO:0000256" key="3">
    <source>
        <dbReference type="ARBA" id="ARBA00022553"/>
    </source>
</evidence>
<dbReference type="CDD" id="cd00130">
    <property type="entry name" value="PAS"/>
    <property type="match status" value="1"/>
</dbReference>
<accession>A0A1H2GL43</accession>
<evidence type="ECO:0000256" key="4">
    <source>
        <dbReference type="SAM" id="Phobius"/>
    </source>
</evidence>
<dbReference type="GO" id="GO:0000155">
    <property type="term" value="F:phosphorelay sensor kinase activity"/>
    <property type="evidence" value="ECO:0007669"/>
    <property type="project" value="InterPro"/>
</dbReference>
<dbReference type="InterPro" id="IPR003594">
    <property type="entry name" value="HATPase_dom"/>
</dbReference>
<keyword evidence="7" id="KW-1185">Reference proteome</keyword>
<gene>
    <name evidence="6" type="ORF">SAMN05216580_1847</name>
</gene>
<keyword evidence="4" id="KW-0812">Transmembrane</keyword>
<dbReference type="InterPro" id="IPR005467">
    <property type="entry name" value="His_kinase_dom"/>
</dbReference>
<dbReference type="SUPFAM" id="SSF55874">
    <property type="entry name" value="ATPase domain of HSP90 chaperone/DNA topoisomerase II/histidine kinase"/>
    <property type="match status" value="1"/>
</dbReference>
<evidence type="ECO:0000256" key="1">
    <source>
        <dbReference type="ARBA" id="ARBA00000085"/>
    </source>
</evidence>
<dbReference type="InterPro" id="IPR000014">
    <property type="entry name" value="PAS"/>
</dbReference>
<dbReference type="PANTHER" id="PTHR43065:SF52">
    <property type="entry name" value="SENSOR PROTEIN KINASE PILS"/>
    <property type="match status" value="1"/>
</dbReference>
<sequence length="497" mass="53907">MLLAGDLHDALLPQLQPALLQGGAWAYLAGNLVIALLVQRPDRPWPLFALALADLACLSLLLYAAGGVASGLGGLLAISVAIANVLLPERLGLLLAALASLALLYLTFHLSLGQPASSAHYLQAGVLGALCFAAALLIRLLVRRQQSSERLAHRHAATAADLQALNALILEHMHSGILVVGAQQQVLLANPASLALLGQTELLGRRLGDCCPALLERLQQWSRNPTLQPPPLQAHAAGPLLQPGFVALRQQGEGSLLVLLDDVSQLAQQAQQLKLAALGRLAAGIAHEIRNPLGAISHAAQLLQEAEQLAPADRRLTQIVLDHARRMNLIVENVLQLSRRRPAEPQLLDLRYWLHRFVAETQETLSPDARLHLATPATSLQTRCDPQQLLQVLNNLVQNGLRHSTQRHGRGQLWLELRRDARSGLPALEIRDDGDGIPEELQEQLFEPFFTTGTQGTGLGLYLARELCESNRARLDHLPREDGACFRITFAHPDSTS</sequence>
<dbReference type="PROSITE" id="PS50109">
    <property type="entry name" value="HIS_KIN"/>
    <property type="match status" value="1"/>
</dbReference>
<dbReference type="Gene3D" id="3.30.565.10">
    <property type="entry name" value="Histidine kinase-like ATPase, C-terminal domain"/>
    <property type="match status" value="1"/>
</dbReference>
<dbReference type="InterPro" id="IPR004358">
    <property type="entry name" value="Sig_transdc_His_kin-like_C"/>
</dbReference>
<dbReference type="Pfam" id="PF02518">
    <property type="entry name" value="HATPase_c"/>
    <property type="match status" value="1"/>
</dbReference>
<dbReference type="InterPro" id="IPR036890">
    <property type="entry name" value="HATPase_C_sf"/>
</dbReference>
<dbReference type="Proteomes" id="UP000243063">
    <property type="component" value="Chromosome I"/>
</dbReference>
<dbReference type="SUPFAM" id="SSF47384">
    <property type="entry name" value="Homodimeric domain of signal transducing histidine kinase"/>
    <property type="match status" value="1"/>
</dbReference>
<dbReference type="CDD" id="cd00082">
    <property type="entry name" value="HisKA"/>
    <property type="match status" value="1"/>
</dbReference>
<dbReference type="InterPro" id="IPR035965">
    <property type="entry name" value="PAS-like_dom_sf"/>
</dbReference>
<dbReference type="EC" id="2.7.13.3" evidence="2"/>
<feature type="transmembrane region" description="Helical" evidence="4">
    <location>
        <begin position="69"/>
        <end position="87"/>
    </location>
</feature>
<feature type="transmembrane region" description="Helical" evidence="4">
    <location>
        <begin position="124"/>
        <end position="142"/>
    </location>
</feature>
<dbReference type="PRINTS" id="PR00344">
    <property type="entry name" value="BCTRLSENSOR"/>
</dbReference>
<dbReference type="STRING" id="1245526.SAMN05216580_1847"/>
<dbReference type="PANTHER" id="PTHR43065">
    <property type="entry name" value="SENSOR HISTIDINE KINASE"/>
    <property type="match status" value="1"/>
</dbReference>
<feature type="domain" description="Histidine kinase" evidence="5">
    <location>
        <begin position="284"/>
        <end position="494"/>
    </location>
</feature>
<dbReference type="SMART" id="SM00387">
    <property type="entry name" value="HATPase_c"/>
    <property type="match status" value="1"/>
</dbReference>
<keyword evidence="4" id="KW-0472">Membrane</keyword>
<dbReference type="EMBL" id="LT629780">
    <property type="protein sequence ID" value="SDU20373.1"/>
    <property type="molecule type" value="Genomic_DNA"/>
</dbReference>
<dbReference type="Pfam" id="PF25323">
    <property type="entry name" value="6TM_PilS"/>
    <property type="match status" value="1"/>
</dbReference>
<dbReference type="AlphaFoldDB" id="A0A1H2GL43"/>
<dbReference type="Gene3D" id="3.30.450.20">
    <property type="entry name" value="PAS domain"/>
    <property type="match status" value="1"/>
</dbReference>
<organism evidence="6 7">
    <name type="scientific">Geopseudomonas guangdongensis</name>
    <dbReference type="NCBI Taxonomy" id="1245526"/>
    <lineage>
        <taxon>Bacteria</taxon>
        <taxon>Pseudomonadati</taxon>
        <taxon>Pseudomonadota</taxon>
        <taxon>Gammaproteobacteria</taxon>
        <taxon>Pseudomonadales</taxon>
        <taxon>Pseudomonadaceae</taxon>
        <taxon>Geopseudomonas</taxon>
    </lineage>
</organism>
<evidence type="ECO:0000313" key="7">
    <source>
        <dbReference type="Proteomes" id="UP000243063"/>
    </source>
</evidence>
<name>A0A1H2GL43_9GAMM</name>
<feature type="transmembrane region" description="Helical" evidence="4">
    <location>
        <begin position="20"/>
        <end position="38"/>
    </location>
</feature>
<dbReference type="InterPro" id="IPR003661">
    <property type="entry name" value="HisK_dim/P_dom"/>
</dbReference>
<evidence type="ECO:0000256" key="2">
    <source>
        <dbReference type="ARBA" id="ARBA00012438"/>
    </source>
</evidence>